<accession>A0A1N7PBM2</accession>
<dbReference type="AlphaFoldDB" id="A0A1N7PBM2"/>
<keyword evidence="1" id="KW-1133">Transmembrane helix</keyword>
<reference evidence="3" key="1">
    <citation type="submission" date="2017-01" db="EMBL/GenBank/DDBJ databases">
        <authorList>
            <person name="Varghese N."/>
            <person name="Submissions S."/>
        </authorList>
    </citation>
    <scope>NUCLEOTIDE SEQUENCE [LARGE SCALE GENOMIC DNA]</scope>
    <source>
        <strain evidence="3">DSM 16176</strain>
    </source>
</reference>
<dbReference type="EMBL" id="FTOO01000012">
    <property type="protein sequence ID" value="SIT08043.1"/>
    <property type="molecule type" value="Genomic_DNA"/>
</dbReference>
<dbReference type="OrthoDB" id="9762947at2"/>
<organism evidence="2 3">
    <name type="scientific">Alicyclobacillus vulcanalis</name>
    <dbReference type="NCBI Taxonomy" id="252246"/>
    <lineage>
        <taxon>Bacteria</taxon>
        <taxon>Bacillati</taxon>
        <taxon>Bacillota</taxon>
        <taxon>Bacilli</taxon>
        <taxon>Bacillales</taxon>
        <taxon>Alicyclobacillaceae</taxon>
        <taxon>Alicyclobacillus</taxon>
    </lineage>
</organism>
<keyword evidence="1" id="KW-0812">Transmembrane</keyword>
<sequence length="60" mass="6771">MDSPMRPIANQQGYQQELKRTLHLRDLVVYGMIFMVPIAPMAIYGYVAQQSFGMVPLSAP</sequence>
<protein>
    <submittedName>
        <fullName evidence="2">Uncharacterized protein</fullName>
    </submittedName>
</protein>
<keyword evidence="3" id="KW-1185">Reference proteome</keyword>
<keyword evidence="1" id="KW-0472">Membrane</keyword>
<dbReference type="Proteomes" id="UP000186156">
    <property type="component" value="Unassembled WGS sequence"/>
</dbReference>
<evidence type="ECO:0000313" key="2">
    <source>
        <dbReference type="EMBL" id="SIT08043.1"/>
    </source>
</evidence>
<gene>
    <name evidence="2" type="ORF">SAMN05421799_11283</name>
</gene>
<dbReference type="STRING" id="252246.SAMN05421799_11283"/>
<proteinExistence type="predicted"/>
<evidence type="ECO:0000313" key="3">
    <source>
        <dbReference type="Proteomes" id="UP000186156"/>
    </source>
</evidence>
<name>A0A1N7PBM2_9BACL</name>
<evidence type="ECO:0000256" key="1">
    <source>
        <dbReference type="SAM" id="Phobius"/>
    </source>
</evidence>
<feature type="transmembrane region" description="Helical" evidence="1">
    <location>
        <begin position="27"/>
        <end position="47"/>
    </location>
</feature>
<dbReference type="RefSeq" id="WP_076348740.1">
    <property type="nucleotide sequence ID" value="NZ_FTOO01000012.1"/>
</dbReference>